<dbReference type="Proteomes" id="UP001328107">
    <property type="component" value="Unassembled WGS sequence"/>
</dbReference>
<dbReference type="Gene3D" id="3.40.30.10">
    <property type="entry name" value="Glutaredoxin"/>
    <property type="match status" value="1"/>
</dbReference>
<dbReference type="Pfam" id="PF14497">
    <property type="entry name" value="GST_C_3"/>
    <property type="match status" value="1"/>
</dbReference>
<sequence>ETPFLAFPVLEVDGVKIAQTLAILRYLAKEFGLAGPDNLTCARADALCDQMADYVMAFMPWHMVNKGFAKGRDVKELYEKHFVSARAKNLPFFEEALSKSSTGWFVDTLDITHADIFIASMIEMTMKLDPNRASFLDGFPLLKAHQKKFFAHPKIQKHLAQRPPTEW</sequence>
<dbReference type="PANTHER" id="PTHR11571:SF256">
    <property type="entry name" value="GST C-TERMINAL DOMAIN-CONTAINING PROTEIN-RELATED"/>
    <property type="match status" value="1"/>
</dbReference>
<dbReference type="GO" id="GO:0004364">
    <property type="term" value="F:glutathione transferase activity"/>
    <property type="evidence" value="ECO:0007669"/>
    <property type="project" value="TreeGrafter"/>
</dbReference>
<evidence type="ECO:0000313" key="4">
    <source>
        <dbReference type="Proteomes" id="UP001328107"/>
    </source>
</evidence>
<dbReference type="GO" id="GO:0006749">
    <property type="term" value="P:glutathione metabolic process"/>
    <property type="evidence" value="ECO:0007669"/>
    <property type="project" value="TreeGrafter"/>
</dbReference>
<feature type="non-terminal residue" evidence="3">
    <location>
        <position position="1"/>
    </location>
</feature>
<dbReference type="SUPFAM" id="SSF47616">
    <property type="entry name" value="GST C-terminal domain-like"/>
    <property type="match status" value="1"/>
</dbReference>
<dbReference type="PROSITE" id="PS50404">
    <property type="entry name" value="GST_NTER"/>
    <property type="match status" value="1"/>
</dbReference>
<evidence type="ECO:0000259" key="1">
    <source>
        <dbReference type="PROSITE" id="PS50404"/>
    </source>
</evidence>
<dbReference type="AlphaFoldDB" id="A0AAN5CMP7"/>
<keyword evidence="4" id="KW-1185">Reference proteome</keyword>
<name>A0AAN5CMP7_9BILA</name>
<dbReference type="PANTHER" id="PTHR11571">
    <property type="entry name" value="GLUTATHIONE S-TRANSFERASE"/>
    <property type="match status" value="1"/>
</dbReference>
<evidence type="ECO:0000313" key="3">
    <source>
        <dbReference type="EMBL" id="GMR47239.1"/>
    </source>
</evidence>
<dbReference type="EMBL" id="BTRK01000004">
    <property type="protein sequence ID" value="GMR47239.1"/>
    <property type="molecule type" value="Genomic_DNA"/>
</dbReference>
<dbReference type="CDD" id="cd03192">
    <property type="entry name" value="GST_C_Sigma_like"/>
    <property type="match status" value="1"/>
</dbReference>
<dbReference type="FunFam" id="1.20.1050.10:FF:000056">
    <property type="entry name" value="Glutathione S-transferase"/>
    <property type="match status" value="1"/>
</dbReference>
<reference evidence="4" key="1">
    <citation type="submission" date="2022-10" db="EMBL/GenBank/DDBJ databases">
        <title>Genome assembly of Pristionchus species.</title>
        <authorList>
            <person name="Yoshida K."/>
            <person name="Sommer R.J."/>
        </authorList>
    </citation>
    <scope>NUCLEOTIDE SEQUENCE [LARGE SCALE GENOMIC DNA]</scope>
    <source>
        <strain evidence="4">RS5460</strain>
    </source>
</reference>
<dbReference type="PROSITE" id="PS50405">
    <property type="entry name" value="GST_CTER"/>
    <property type="match status" value="1"/>
</dbReference>
<dbReference type="InterPro" id="IPR036282">
    <property type="entry name" value="Glutathione-S-Trfase_C_sf"/>
</dbReference>
<gene>
    <name evidence="3" type="ORF">PMAYCL1PPCAC_17434</name>
</gene>
<dbReference type="SFLD" id="SFLDS00019">
    <property type="entry name" value="Glutathione_Transferase_(cytos"/>
    <property type="match status" value="1"/>
</dbReference>
<evidence type="ECO:0000259" key="2">
    <source>
        <dbReference type="PROSITE" id="PS50405"/>
    </source>
</evidence>
<dbReference type="InterPro" id="IPR040079">
    <property type="entry name" value="Glutathione_S-Trfase"/>
</dbReference>
<dbReference type="InterPro" id="IPR050213">
    <property type="entry name" value="GST_superfamily"/>
</dbReference>
<accession>A0AAN5CMP7</accession>
<feature type="domain" description="GST C-terminal" evidence="2">
    <location>
        <begin position="37"/>
        <end position="167"/>
    </location>
</feature>
<comment type="caution">
    <text evidence="3">The sequence shown here is derived from an EMBL/GenBank/DDBJ whole genome shotgun (WGS) entry which is preliminary data.</text>
</comment>
<dbReference type="Gene3D" id="1.20.1050.10">
    <property type="match status" value="1"/>
</dbReference>
<dbReference type="InterPro" id="IPR010987">
    <property type="entry name" value="Glutathione-S-Trfase_C-like"/>
</dbReference>
<dbReference type="SUPFAM" id="SSF52833">
    <property type="entry name" value="Thioredoxin-like"/>
    <property type="match status" value="1"/>
</dbReference>
<dbReference type="InterPro" id="IPR004045">
    <property type="entry name" value="Glutathione_S-Trfase_N"/>
</dbReference>
<organism evidence="3 4">
    <name type="scientific">Pristionchus mayeri</name>
    <dbReference type="NCBI Taxonomy" id="1317129"/>
    <lineage>
        <taxon>Eukaryota</taxon>
        <taxon>Metazoa</taxon>
        <taxon>Ecdysozoa</taxon>
        <taxon>Nematoda</taxon>
        <taxon>Chromadorea</taxon>
        <taxon>Rhabditida</taxon>
        <taxon>Rhabditina</taxon>
        <taxon>Diplogasteromorpha</taxon>
        <taxon>Diplogasteroidea</taxon>
        <taxon>Neodiplogasteridae</taxon>
        <taxon>Pristionchus</taxon>
    </lineage>
</organism>
<feature type="domain" description="GST N-terminal" evidence="1">
    <location>
        <begin position="1"/>
        <end position="35"/>
    </location>
</feature>
<dbReference type="InterPro" id="IPR036249">
    <property type="entry name" value="Thioredoxin-like_sf"/>
</dbReference>
<dbReference type="InterPro" id="IPR004046">
    <property type="entry name" value="GST_C"/>
</dbReference>
<proteinExistence type="predicted"/>
<protein>
    <recommendedName>
        <fullName evidence="5">Glutathione S-transferase</fullName>
    </recommendedName>
</protein>
<evidence type="ECO:0008006" key="5">
    <source>
        <dbReference type="Google" id="ProtNLM"/>
    </source>
</evidence>